<gene>
    <name evidence="2" type="ORF">HanXRQr2_Chr13g0614781</name>
</gene>
<reference evidence="2" key="2">
    <citation type="submission" date="2020-06" db="EMBL/GenBank/DDBJ databases">
        <title>Helianthus annuus Genome sequencing and assembly Release 2.</title>
        <authorList>
            <person name="Gouzy J."/>
            <person name="Langlade N."/>
            <person name="Munos S."/>
        </authorList>
    </citation>
    <scope>NUCLEOTIDE SEQUENCE</scope>
    <source>
        <tissue evidence="2">Leaves</tissue>
    </source>
</reference>
<accession>A0A9K3EMG1</accession>
<dbReference type="Proteomes" id="UP000215914">
    <property type="component" value="Unassembled WGS sequence"/>
</dbReference>
<keyword evidence="3" id="KW-1185">Reference proteome</keyword>
<keyword evidence="1" id="KW-0812">Transmembrane</keyword>
<organism evidence="2 3">
    <name type="scientific">Helianthus annuus</name>
    <name type="common">Common sunflower</name>
    <dbReference type="NCBI Taxonomy" id="4232"/>
    <lineage>
        <taxon>Eukaryota</taxon>
        <taxon>Viridiplantae</taxon>
        <taxon>Streptophyta</taxon>
        <taxon>Embryophyta</taxon>
        <taxon>Tracheophyta</taxon>
        <taxon>Spermatophyta</taxon>
        <taxon>Magnoliopsida</taxon>
        <taxon>eudicotyledons</taxon>
        <taxon>Gunneridae</taxon>
        <taxon>Pentapetalae</taxon>
        <taxon>asterids</taxon>
        <taxon>campanulids</taxon>
        <taxon>Asterales</taxon>
        <taxon>Asteraceae</taxon>
        <taxon>Asteroideae</taxon>
        <taxon>Heliantheae alliance</taxon>
        <taxon>Heliantheae</taxon>
        <taxon>Helianthus</taxon>
    </lineage>
</organism>
<keyword evidence="1" id="KW-0472">Membrane</keyword>
<name>A0A9K3EMG1_HELAN</name>
<dbReference type="AlphaFoldDB" id="A0A9K3EMG1"/>
<feature type="transmembrane region" description="Helical" evidence="1">
    <location>
        <begin position="6"/>
        <end position="25"/>
    </location>
</feature>
<dbReference type="Gramene" id="mRNA:HanXRQr2_Chr13g0614781">
    <property type="protein sequence ID" value="mRNA:HanXRQr2_Chr13g0614781"/>
    <property type="gene ID" value="HanXRQr2_Chr13g0614781"/>
</dbReference>
<protein>
    <submittedName>
        <fullName evidence="2">Uncharacterized protein</fullName>
    </submittedName>
</protein>
<comment type="caution">
    <text evidence="2">The sequence shown here is derived from an EMBL/GenBank/DDBJ whole genome shotgun (WGS) entry which is preliminary data.</text>
</comment>
<evidence type="ECO:0000313" key="3">
    <source>
        <dbReference type="Proteomes" id="UP000215914"/>
    </source>
</evidence>
<proteinExistence type="predicted"/>
<evidence type="ECO:0000256" key="1">
    <source>
        <dbReference type="SAM" id="Phobius"/>
    </source>
</evidence>
<dbReference type="EMBL" id="MNCJ02000328">
    <property type="protein sequence ID" value="KAF5775679.1"/>
    <property type="molecule type" value="Genomic_DNA"/>
</dbReference>
<reference evidence="2" key="1">
    <citation type="journal article" date="2017" name="Nature">
        <title>The sunflower genome provides insights into oil metabolism, flowering and Asterid evolution.</title>
        <authorList>
            <person name="Badouin H."/>
            <person name="Gouzy J."/>
            <person name="Grassa C.J."/>
            <person name="Murat F."/>
            <person name="Staton S.E."/>
            <person name="Cottret L."/>
            <person name="Lelandais-Briere C."/>
            <person name="Owens G.L."/>
            <person name="Carrere S."/>
            <person name="Mayjonade B."/>
            <person name="Legrand L."/>
            <person name="Gill N."/>
            <person name="Kane N.C."/>
            <person name="Bowers J.E."/>
            <person name="Hubner S."/>
            <person name="Bellec A."/>
            <person name="Berard A."/>
            <person name="Berges H."/>
            <person name="Blanchet N."/>
            <person name="Boniface M.C."/>
            <person name="Brunel D."/>
            <person name="Catrice O."/>
            <person name="Chaidir N."/>
            <person name="Claudel C."/>
            <person name="Donnadieu C."/>
            <person name="Faraut T."/>
            <person name="Fievet G."/>
            <person name="Helmstetter N."/>
            <person name="King M."/>
            <person name="Knapp S.J."/>
            <person name="Lai Z."/>
            <person name="Le Paslier M.C."/>
            <person name="Lippi Y."/>
            <person name="Lorenzon L."/>
            <person name="Mandel J.R."/>
            <person name="Marage G."/>
            <person name="Marchand G."/>
            <person name="Marquand E."/>
            <person name="Bret-Mestries E."/>
            <person name="Morien E."/>
            <person name="Nambeesan S."/>
            <person name="Nguyen T."/>
            <person name="Pegot-Espagnet P."/>
            <person name="Pouilly N."/>
            <person name="Raftis F."/>
            <person name="Sallet E."/>
            <person name="Schiex T."/>
            <person name="Thomas J."/>
            <person name="Vandecasteele C."/>
            <person name="Vares D."/>
            <person name="Vear F."/>
            <person name="Vautrin S."/>
            <person name="Crespi M."/>
            <person name="Mangin B."/>
            <person name="Burke J.M."/>
            <person name="Salse J."/>
            <person name="Munos S."/>
            <person name="Vincourt P."/>
            <person name="Rieseberg L.H."/>
            <person name="Langlade N.B."/>
        </authorList>
    </citation>
    <scope>NUCLEOTIDE SEQUENCE</scope>
    <source>
        <tissue evidence="2">Leaves</tissue>
    </source>
</reference>
<keyword evidence="1" id="KW-1133">Transmembrane helix</keyword>
<sequence length="107" mass="12366">MTKIIGIIVLKLRFVEVILWFLMAGMSERKLLMAMGRLQKVEEEDKIVVLPCCCCASSNCKPTTYLLIIMNQHIVSATKLAMGRWLRATILMQIDFNFTSYIQFYKP</sequence>
<evidence type="ECO:0000313" key="2">
    <source>
        <dbReference type="EMBL" id="KAF5775679.1"/>
    </source>
</evidence>